<dbReference type="InterPro" id="IPR002641">
    <property type="entry name" value="PNPLA_dom"/>
</dbReference>
<evidence type="ECO:0000256" key="2">
    <source>
        <dbReference type="ARBA" id="ARBA00022963"/>
    </source>
</evidence>
<dbReference type="Pfam" id="PF01734">
    <property type="entry name" value="Patatin"/>
    <property type="match status" value="1"/>
</dbReference>
<evidence type="ECO:0000256" key="3">
    <source>
        <dbReference type="ARBA" id="ARBA00023098"/>
    </source>
</evidence>
<sequence length="295" mass="31312">MVGKTVDRTSNETIRRSIVLGGGSIYGTAWMAGLAAELRRRGIDLGAADSIVGTSAGASVGAMLATGRDLDSLANSPFPADVKVSHPPRKPELLAAVFAVLSDRNADREVARRKVGQLAMAEEPARPEHIEPTEWFIGGNAWPDHRLKVIVVDAESGERRIWNSDSGVALTTATVASRALPGAFPPVVVDNRYYIDGGVWSATNADIAADADVVLVIEPLAHQWPREPLRAELAGVPADAVVHFGPDAATIDVFNASAANPDVFACWPEAFRAGIRQADALAEQLARSAWLSPRS</sequence>
<comment type="caution">
    <text evidence="6">The sequence shown here is derived from an EMBL/GenBank/DDBJ whole genome shotgun (WGS) entry which is preliminary data.</text>
</comment>
<reference evidence="6 7" key="1">
    <citation type="submission" date="2020-05" db="EMBL/GenBank/DDBJ databases">
        <title>MicrobeNet Type strains.</title>
        <authorList>
            <person name="Nicholson A.C."/>
        </authorList>
    </citation>
    <scope>NUCLEOTIDE SEQUENCE [LARGE SCALE GENOMIC DNA]</scope>
    <source>
        <strain evidence="6 7">JCM 3224</strain>
    </source>
</reference>
<organism evidence="6 7">
    <name type="scientific">Nocardia uniformis</name>
    <dbReference type="NCBI Taxonomy" id="53432"/>
    <lineage>
        <taxon>Bacteria</taxon>
        <taxon>Bacillati</taxon>
        <taxon>Actinomycetota</taxon>
        <taxon>Actinomycetes</taxon>
        <taxon>Mycobacteriales</taxon>
        <taxon>Nocardiaceae</taxon>
        <taxon>Nocardia</taxon>
    </lineage>
</organism>
<keyword evidence="7" id="KW-1185">Reference proteome</keyword>
<dbReference type="EMBL" id="JABELX010000004">
    <property type="protein sequence ID" value="NNH70560.1"/>
    <property type="molecule type" value="Genomic_DNA"/>
</dbReference>
<evidence type="ECO:0000313" key="7">
    <source>
        <dbReference type="Proteomes" id="UP000586827"/>
    </source>
</evidence>
<dbReference type="PANTHER" id="PTHR14226">
    <property type="entry name" value="NEUROPATHY TARGET ESTERASE/SWISS CHEESE D.MELANOGASTER"/>
    <property type="match status" value="1"/>
</dbReference>
<accession>A0A849C2A0</accession>
<name>A0A849C2A0_9NOCA</name>
<evidence type="ECO:0000259" key="5">
    <source>
        <dbReference type="PROSITE" id="PS51635"/>
    </source>
</evidence>
<dbReference type="InterPro" id="IPR016035">
    <property type="entry name" value="Acyl_Trfase/lysoPLipase"/>
</dbReference>
<feature type="active site" description="Nucleophile" evidence="4">
    <location>
        <position position="55"/>
    </location>
</feature>
<dbReference type="Gene3D" id="3.40.1090.10">
    <property type="entry name" value="Cytosolic phospholipase A2 catalytic domain"/>
    <property type="match status" value="2"/>
</dbReference>
<feature type="short sequence motif" description="DGA/G" evidence="4">
    <location>
        <begin position="196"/>
        <end position="198"/>
    </location>
</feature>
<dbReference type="SUPFAM" id="SSF52151">
    <property type="entry name" value="FabD/lysophospholipase-like"/>
    <property type="match status" value="1"/>
</dbReference>
<dbReference type="Proteomes" id="UP000586827">
    <property type="component" value="Unassembled WGS sequence"/>
</dbReference>
<proteinExistence type="predicted"/>
<keyword evidence="1 4" id="KW-0378">Hydrolase</keyword>
<feature type="short sequence motif" description="GXSXG" evidence="4">
    <location>
        <begin position="53"/>
        <end position="57"/>
    </location>
</feature>
<evidence type="ECO:0000256" key="1">
    <source>
        <dbReference type="ARBA" id="ARBA00022801"/>
    </source>
</evidence>
<dbReference type="PANTHER" id="PTHR14226:SF29">
    <property type="entry name" value="NEUROPATHY TARGET ESTERASE SWS"/>
    <property type="match status" value="1"/>
</dbReference>
<feature type="domain" description="PNPLA" evidence="5">
    <location>
        <begin position="18"/>
        <end position="210"/>
    </location>
</feature>
<dbReference type="PROSITE" id="PS51635">
    <property type="entry name" value="PNPLA"/>
    <property type="match status" value="1"/>
</dbReference>
<keyword evidence="2 4" id="KW-0442">Lipid degradation</keyword>
<protein>
    <submittedName>
        <fullName evidence="6">Patatin-like phospholipase family protein</fullName>
    </submittedName>
</protein>
<keyword evidence="3 4" id="KW-0443">Lipid metabolism</keyword>
<evidence type="ECO:0000313" key="6">
    <source>
        <dbReference type="EMBL" id="NNH70560.1"/>
    </source>
</evidence>
<dbReference type="RefSeq" id="WP_084521530.1">
    <property type="nucleotide sequence ID" value="NZ_JABELX010000004.1"/>
</dbReference>
<dbReference type="GO" id="GO:0016787">
    <property type="term" value="F:hydrolase activity"/>
    <property type="evidence" value="ECO:0007669"/>
    <property type="project" value="UniProtKB-UniRule"/>
</dbReference>
<evidence type="ECO:0000256" key="4">
    <source>
        <dbReference type="PROSITE-ProRule" id="PRU01161"/>
    </source>
</evidence>
<dbReference type="InterPro" id="IPR050301">
    <property type="entry name" value="NTE"/>
</dbReference>
<dbReference type="GO" id="GO:0016042">
    <property type="term" value="P:lipid catabolic process"/>
    <property type="evidence" value="ECO:0007669"/>
    <property type="project" value="UniProtKB-UniRule"/>
</dbReference>
<dbReference type="AlphaFoldDB" id="A0A849C2A0"/>
<feature type="active site" description="Proton acceptor" evidence="4">
    <location>
        <position position="196"/>
    </location>
</feature>
<comment type="caution">
    <text evidence="4">Lacks conserved residue(s) required for the propagation of feature annotation.</text>
</comment>
<gene>
    <name evidence="6" type="ORF">HLB23_11925</name>
</gene>